<evidence type="ECO:0000313" key="1">
    <source>
        <dbReference type="EMBL" id="SLN70576.1"/>
    </source>
</evidence>
<organism evidence="1 2">
    <name type="scientific">Oceanibacterium hippocampi</name>
    <dbReference type="NCBI Taxonomy" id="745714"/>
    <lineage>
        <taxon>Bacteria</taxon>
        <taxon>Pseudomonadati</taxon>
        <taxon>Pseudomonadota</taxon>
        <taxon>Alphaproteobacteria</taxon>
        <taxon>Sneathiellales</taxon>
        <taxon>Sneathiellaceae</taxon>
        <taxon>Oceanibacterium</taxon>
    </lineage>
</organism>
<evidence type="ECO:0000313" key="2">
    <source>
        <dbReference type="Proteomes" id="UP000193200"/>
    </source>
</evidence>
<dbReference type="InParanoid" id="A0A1Y5TRP1"/>
<dbReference type="OrthoDB" id="7605652at2"/>
<reference evidence="1 2" key="1">
    <citation type="submission" date="2017-03" db="EMBL/GenBank/DDBJ databases">
        <authorList>
            <person name="Afonso C.L."/>
            <person name="Miller P.J."/>
            <person name="Scott M.A."/>
            <person name="Spackman E."/>
            <person name="Goraichik I."/>
            <person name="Dimitrov K.M."/>
            <person name="Suarez D.L."/>
            <person name="Swayne D.E."/>
        </authorList>
    </citation>
    <scope>NUCLEOTIDE SEQUENCE [LARGE SCALE GENOMIC DNA]</scope>
    <source>
        <strain evidence="1 2">CECT 7691</strain>
    </source>
</reference>
<name>A0A1Y5TRP1_9PROT</name>
<dbReference type="Proteomes" id="UP000193200">
    <property type="component" value="Unassembled WGS sequence"/>
</dbReference>
<sequence length="68" mass="7323">MTEKHEMVHDPIATLRQMQALADTLCLSDDPLIAGQGRHLHGRITGFLSLLGDDVADLLGVTGNGETR</sequence>
<protein>
    <submittedName>
        <fullName evidence="1">Uncharacterized protein</fullName>
    </submittedName>
</protein>
<dbReference type="EMBL" id="FWFR01000003">
    <property type="protein sequence ID" value="SLN70576.1"/>
    <property type="molecule type" value="Genomic_DNA"/>
</dbReference>
<accession>A0A1Y5TRP1</accession>
<keyword evidence="2" id="KW-1185">Reference proteome</keyword>
<gene>
    <name evidence="1" type="ORF">OCH7691_03300</name>
</gene>
<dbReference type="AlphaFoldDB" id="A0A1Y5TRP1"/>
<proteinExistence type="predicted"/>
<dbReference type="RefSeq" id="WP_085884656.1">
    <property type="nucleotide sequence ID" value="NZ_FWFR01000003.1"/>
</dbReference>